<keyword evidence="5" id="KW-1185">Reference proteome</keyword>
<dbReference type="RefSeq" id="WP_106159702.1">
    <property type="nucleotide sequence ID" value="NZ_PVTT01000001.1"/>
</dbReference>
<comment type="subunit">
    <text evidence="3">UreD, UreF and UreG form a complex that acts as a GTP-hydrolysis-dependent molecular chaperone, activating the urease apoprotein by helping to assemble the nickel containing metallocenter of UreC. The UreE protein probably delivers the nickel.</text>
</comment>
<name>A0A2T0X8N6_9RHOB</name>
<evidence type="ECO:0000256" key="2">
    <source>
        <dbReference type="ARBA" id="ARBA00023186"/>
    </source>
</evidence>
<sequence>MAKAEALLSLQQWLSPAFPTGAFAHSHGLEAAHAAGEVGREDIGRWLSDVIAHGAGRQDATILAAVLGGRDPGEMTALAAALAGSEGRWRETAGQGAAMAAALRAAGTAVPDGPVPVVLGLAARPLGLPPATVAASQVQAFASMVLSAAQRLLPLPQTEAQAHLAALRPLVLRTAEAAAATPPEALTTAAFAGEVAAMRHETLQPRMFRT</sequence>
<dbReference type="InterPro" id="IPR002639">
    <property type="entry name" value="UreF"/>
</dbReference>
<evidence type="ECO:0000313" key="4">
    <source>
        <dbReference type="EMBL" id="PRY95312.1"/>
    </source>
</evidence>
<proteinExistence type="inferred from homology"/>
<dbReference type="Pfam" id="PF01730">
    <property type="entry name" value="UreF"/>
    <property type="match status" value="1"/>
</dbReference>
<dbReference type="OrthoDB" id="9798772at2"/>
<evidence type="ECO:0000256" key="3">
    <source>
        <dbReference type="HAMAP-Rule" id="MF_01385"/>
    </source>
</evidence>
<accession>A0A2T0X8N6</accession>
<reference evidence="4 5" key="1">
    <citation type="submission" date="2018-03" db="EMBL/GenBank/DDBJ databases">
        <title>Genomic Encyclopedia of Archaeal and Bacterial Type Strains, Phase II (KMG-II): from individual species to whole genera.</title>
        <authorList>
            <person name="Goeker M."/>
        </authorList>
    </citation>
    <scope>NUCLEOTIDE SEQUENCE [LARGE SCALE GENOMIC DNA]</scope>
    <source>
        <strain evidence="4 5">DSM 29318</strain>
    </source>
</reference>
<dbReference type="InterPro" id="IPR038277">
    <property type="entry name" value="UreF_sf"/>
</dbReference>
<keyword evidence="3" id="KW-0963">Cytoplasm</keyword>
<evidence type="ECO:0000313" key="5">
    <source>
        <dbReference type="Proteomes" id="UP000238801"/>
    </source>
</evidence>
<dbReference type="Proteomes" id="UP000238801">
    <property type="component" value="Unassembled WGS sequence"/>
</dbReference>
<comment type="subcellular location">
    <subcellularLocation>
        <location evidence="3">Cytoplasm</location>
    </subcellularLocation>
</comment>
<dbReference type="PANTHER" id="PTHR33620:SF1">
    <property type="entry name" value="UREASE ACCESSORY PROTEIN F"/>
    <property type="match status" value="1"/>
</dbReference>
<gene>
    <name evidence="3" type="primary">ureF</name>
    <name evidence="4" type="ORF">BCF33_0930</name>
</gene>
<comment type="caution">
    <text evidence="4">The sequence shown here is derived from an EMBL/GenBank/DDBJ whole genome shotgun (WGS) entry which is preliminary data.</text>
</comment>
<keyword evidence="1 3" id="KW-0996">Nickel insertion</keyword>
<dbReference type="GO" id="GO:0016151">
    <property type="term" value="F:nickel cation binding"/>
    <property type="evidence" value="ECO:0007669"/>
    <property type="project" value="UniProtKB-UniRule"/>
</dbReference>
<dbReference type="EMBL" id="PVTT01000001">
    <property type="protein sequence ID" value="PRY95312.1"/>
    <property type="molecule type" value="Genomic_DNA"/>
</dbReference>
<evidence type="ECO:0000256" key="1">
    <source>
        <dbReference type="ARBA" id="ARBA00022988"/>
    </source>
</evidence>
<dbReference type="Gene3D" id="1.10.4190.10">
    <property type="entry name" value="Urease accessory protein UreF"/>
    <property type="match status" value="1"/>
</dbReference>
<keyword evidence="2 3" id="KW-0143">Chaperone</keyword>
<dbReference type="PANTHER" id="PTHR33620">
    <property type="entry name" value="UREASE ACCESSORY PROTEIN F"/>
    <property type="match status" value="1"/>
</dbReference>
<comment type="function">
    <text evidence="3">Required for maturation of urease via the functional incorporation of the urease nickel metallocenter.</text>
</comment>
<dbReference type="AlphaFoldDB" id="A0A2T0X8N6"/>
<dbReference type="GO" id="GO:0005737">
    <property type="term" value="C:cytoplasm"/>
    <property type="evidence" value="ECO:0007669"/>
    <property type="project" value="UniProtKB-SubCell"/>
</dbReference>
<organism evidence="4 5">
    <name type="scientific">Hasllibacter halocynthiae</name>
    <dbReference type="NCBI Taxonomy" id="595589"/>
    <lineage>
        <taxon>Bacteria</taxon>
        <taxon>Pseudomonadati</taxon>
        <taxon>Pseudomonadota</taxon>
        <taxon>Alphaproteobacteria</taxon>
        <taxon>Rhodobacterales</taxon>
        <taxon>Roseobacteraceae</taxon>
        <taxon>Hasllibacter</taxon>
    </lineage>
</organism>
<dbReference type="HAMAP" id="MF_01385">
    <property type="entry name" value="UreF"/>
    <property type="match status" value="1"/>
</dbReference>
<dbReference type="PIRSF" id="PIRSF009467">
    <property type="entry name" value="Ureas_acces_UreF"/>
    <property type="match status" value="1"/>
</dbReference>
<comment type="similarity">
    <text evidence="3">Belongs to the UreF family.</text>
</comment>
<protein>
    <recommendedName>
        <fullName evidence="3">Urease accessory protein UreF</fullName>
    </recommendedName>
</protein>